<dbReference type="EMBL" id="JABFAF010271775">
    <property type="protein sequence ID" value="MBA0878468.1"/>
    <property type="molecule type" value="Genomic_DNA"/>
</dbReference>
<dbReference type="Pfam" id="PF13456">
    <property type="entry name" value="RVT_3"/>
    <property type="match status" value="1"/>
</dbReference>
<dbReference type="GO" id="GO:0003676">
    <property type="term" value="F:nucleic acid binding"/>
    <property type="evidence" value="ECO:0007669"/>
    <property type="project" value="InterPro"/>
</dbReference>
<keyword evidence="3" id="KW-1185">Reference proteome</keyword>
<name>A0A7J9N5G8_GOSSC</name>
<evidence type="ECO:0000259" key="1">
    <source>
        <dbReference type="Pfam" id="PF13456"/>
    </source>
</evidence>
<dbReference type="InterPro" id="IPR002156">
    <property type="entry name" value="RNaseH_domain"/>
</dbReference>
<feature type="non-terminal residue" evidence="2">
    <location>
        <position position="1"/>
    </location>
</feature>
<accession>A0A7J9N5G8</accession>
<reference evidence="2 3" key="1">
    <citation type="journal article" date="2019" name="Genome Biol. Evol.">
        <title>Insights into the evolution of the New World diploid cottons (Gossypium, subgenus Houzingenia) based on genome sequencing.</title>
        <authorList>
            <person name="Grover C.E."/>
            <person name="Arick M.A. 2nd"/>
            <person name="Thrash A."/>
            <person name="Conover J.L."/>
            <person name="Sanders W.S."/>
            <person name="Peterson D.G."/>
            <person name="Frelichowski J.E."/>
            <person name="Scheffler J.A."/>
            <person name="Scheffler B.E."/>
            <person name="Wendel J.F."/>
        </authorList>
    </citation>
    <scope>NUCLEOTIDE SEQUENCE [LARGE SCALE GENOMIC DNA]</scope>
    <source>
        <strain evidence="2">1</strain>
        <tissue evidence="2">Leaf</tissue>
    </source>
</reference>
<dbReference type="GO" id="GO:0004523">
    <property type="term" value="F:RNA-DNA hybrid ribonuclease activity"/>
    <property type="evidence" value="ECO:0007669"/>
    <property type="project" value="InterPro"/>
</dbReference>
<dbReference type="OrthoDB" id="1749524at2759"/>
<gene>
    <name evidence="2" type="ORF">Goshw_023764</name>
</gene>
<proteinExistence type="predicted"/>
<dbReference type="Gene3D" id="3.30.420.10">
    <property type="entry name" value="Ribonuclease H-like superfamily/Ribonuclease H"/>
    <property type="match status" value="1"/>
</dbReference>
<dbReference type="InterPro" id="IPR036397">
    <property type="entry name" value="RNaseH_sf"/>
</dbReference>
<evidence type="ECO:0000313" key="3">
    <source>
        <dbReference type="Proteomes" id="UP000593576"/>
    </source>
</evidence>
<organism evidence="2 3">
    <name type="scientific">Gossypium schwendimanii</name>
    <name type="common">Cotton</name>
    <dbReference type="NCBI Taxonomy" id="34291"/>
    <lineage>
        <taxon>Eukaryota</taxon>
        <taxon>Viridiplantae</taxon>
        <taxon>Streptophyta</taxon>
        <taxon>Embryophyta</taxon>
        <taxon>Tracheophyta</taxon>
        <taxon>Spermatophyta</taxon>
        <taxon>Magnoliopsida</taxon>
        <taxon>eudicotyledons</taxon>
        <taxon>Gunneridae</taxon>
        <taxon>Pentapetalae</taxon>
        <taxon>rosids</taxon>
        <taxon>malvids</taxon>
        <taxon>Malvales</taxon>
        <taxon>Malvaceae</taxon>
        <taxon>Malvoideae</taxon>
        <taxon>Gossypium</taxon>
    </lineage>
</organism>
<dbReference type="Proteomes" id="UP000593576">
    <property type="component" value="Unassembled WGS sequence"/>
</dbReference>
<dbReference type="AlphaFoldDB" id="A0A7J9N5G8"/>
<sequence length="88" mass="10531">DALSIIKKCKTQTNDKSRVGAYIRDIHQLLIRTKRYYFEHIPREANNLAHMLAKEALKKKEEVYLIGRVSKYAERLIEEEQMGEQRRR</sequence>
<protein>
    <recommendedName>
        <fullName evidence="1">RNase H type-1 domain-containing protein</fullName>
    </recommendedName>
</protein>
<comment type="caution">
    <text evidence="2">The sequence shown here is derived from an EMBL/GenBank/DDBJ whole genome shotgun (WGS) entry which is preliminary data.</text>
</comment>
<feature type="domain" description="RNase H type-1" evidence="1">
    <location>
        <begin position="1"/>
        <end position="56"/>
    </location>
</feature>
<evidence type="ECO:0000313" key="2">
    <source>
        <dbReference type="EMBL" id="MBA0878468.1"/>
    </source>
</evidence>